<evidence type="ECO:0000256" key="4">
    <source>
        <dbReference type="PIRSR" id="PIRSR006278-1"/>
    </source>
</evidence>
<evidence type="ECO:0000313" key="7">
    <source>
        <dbReference type="EMBL" id="MDQ9070336.1"/>
    </source>
</evidence>
<comment type="cofactor">
    <cofactor evidence="1">
        <name>pyridoxal 5'-phosphate</name>
        <dbReference type="ChEBI" id="CHEBI:597326"/>
    </cofactor>
</comment>
<dbReference type="PANTHER" id="PTHR43780:SF2">
    <property type="entry name" value="1-AMINOCYCLOPROPANE-1-CARBOXYLATE DEAMINASE-RELATED"/>
    <property type="match status" value="1"/>
</dbReference>
<gene>
    <name evidence="7" type="ORF">RFH51_02525</name>
</gene>
<reference evidence="7" key="1">
    <citation type="submission" date="2023-08" db="EMBL/GenBank/DDBJ databases">
        <title>Emergence of clinically-relevant ST2 carbapenem-resistant Acinetobacter baumannii strains in hospital sewages in Zhejiang, East of China.</title>
        <authorList>
            <person name="Kaichao C."/>
            <person name="Zhang R."/>
        </authorList>
    </citation>
    <scope>NUCLEOTIDE SEQUENCE</scope>
    <source>
        <strain evidence="7">M-SY-60</strain>
    </source>
</reference>
<dbReference type="PANTHER" id="PTHR43780">
    <property type="entry name" value="1-AMINOCYCLOPROPANE-1-CARBOXYLATE DEAMINASE-RELATED"/>
    <property type="match status" value="1"/>
</dbReference>
<feature type="modified residue" description="N6-(pyridoxal phosphate)lysine" evidence="5">
    <location>
        <position position="38"/>
    </location>
</feature>
<sequence>MFEHIQQPIYDQKIQLDSTIELVIKRLDLIHPEISGNKFYKLKYNLLEAKRLGKKRIISFGGAYSNHIAATAYAAKLFGFECIGIIRGEELANKPLNHTLATAKRHAMKLEYVSREKYRHKNQAEFLKELSEKYPESYIIPEGGTNALAIQGCQEILSAQDLEYDYIVCAVGTGGTISGIIEASQDHQKILGFSALKGDFLKQEISQWTQKTNWQITDQYCFGGYAKFSPELLNFIDEFEQKYQIPLDPIYTGKMCFGIFELLKQDYFPKHSRILLIHSGGLQGKGAKH</sequence>
<organism evidence="7 8">
    <name type="scientific">Acinetobacter gerneri</name>
    <dbReference type="NCBI Taxonomy" id="202952"/>
    <lineage>
        <taxon>Bacteria</taxon>
        <taxon>Pseudomonadati</taxon>
        <taxon>Pseudomonadota</taxon>
        <taxon>Gammaproteobacteria</taxon>
        <taxon>Moraxellales</taxon>
        <taxon>Moraxellaceae</taxon>
        <taxon>Acinetobacter</taxon>
    </lineage>
</organism>
<feature type="active site" description="Nucleophile" evidence="4">
    <location>
        <position position="65"/>
    </location>
</feature>
<dbReference type="Pfam" id="PF00291">
    <property type="entry name" value="PALP"/>
    <property type="match status" value="1"/>
</dbReference>
<keyword evidence="3 5" id="KW-0663">Pyridoxal phosphate</keyword>
<evidence type="ECO:0000313" key="8">
    <source>
        <dbReference type="Proteomes" id="UP001243195"/>
    </source>
</evidence>
<dbReference type="InterPro" id="IPR027278">
    <property type="entry name" value="ACCD_DCysDesulf"/>
</dbReference>
<comment type="similarity">
    <text evidence="2">Belongs to the ACC deaminase/D-cysteine desulfhydrase family.</text>
</comment>
<proteinExistence type="inferred from homology"/>
<evidence type="ECO:0000256" key="1">
    <source>
        <dbReference type="ARBA" id="ARBA00001933"/>
    </source>
</evidence>
<comment type="caution">
    <text evidence="7">The sequence shown here is derived from an EMBL/GenBank/DDBJ whole genome shotgun (WGS) entry which is preliminary data.</text>
</comment>
<dbReference type="SUPFAM" id="SSF53686">
    <property type="entry name" value="Tryptophan synthase beta subunit-like PLP-dependent enzymes"/>
    <property type="match status" value="1"/>
</dbReference>
<feature type="domain" description="Tryptophan synthase beta chain-like PALP" evidence="6">
    <location>
        <begin position="21"/>
        <end position="280"/>
    </location>
</feature>
<dbReference type="AlphaFoldDB" id="A0AAW8JGB2"/>
<dbReference type="InterPro" id="IPR001926">
    <property type="entry name" value="TrpB-like_PALP"/>
</dbReference>
<dbReference type="EMBL" id="JAVIDA010000002">
    <property type="protein sequence ID" value="MDQ9070336.1"/>
    <property type="molecule type" value="Genomic_DNA"/>
</dbReference>
<dbReference type="Gene3D" id="3.40.50.1100">
    <property type="match status" value="2"/>
</dbReference>
<evidence type="ECO:0000259" key="6">
    <source>
        <dbReference type="Pfam" id="PF00291"/>
    </source>
</evidence>
<dbReference type="InterPro" id="IPR036052">
    <property type="entry name" value="TrpB-like_PALP_sf"/>
</dbReference>
<evidence type="ECO:0000256" key="3">
    <source>
        <dbReference type="ARBA" id="ARBA00022898"/>
    </source>
</evidence>
<dbReference type="PIRSF" id="PIRSF006278">
    <property type="entry name" value="ACCD_DCysDesulf"/>
    <property type="match status" value="1"/>
</dbReference>
<evidence type="ECO:0000256" key="2">
    <source>
        <dbReference type="ARBA" id="ARBA00008639"/>
    </source>
</evidence>
<dbReference type="RefSeq" id="WP_308956218.1">
    <property type="nucleotide sequence ID" value="NZ_JAVICY010000013.1"/>
</dbReference>
<accession>A0AAW8JGB2</accession>
<evidence type="ECO:0000256" key="5">
    <source>
        <dbReference type="PIRSR" id="PIRSR006278-2"/>
    </source>
</evidence>
<dbReference type="Proteomes" id="UP001243195">
    <property type="component" value="Unassembled WGS sequence"/>
</dbReference>
<name>A0AAW8JGB2_9GAMM</name>
<protein>
    <submittedName>
        <fullName evidence="7">Pyridoxal-phosphate dependent enzyme</fullName>
    </submittedName>
</protein>
<dbReference type="GO" id="GO:0019148">
    <property type="term" value="F:D-cysteine desulfhydrase activity"/>
    <property type="evidence" value="ECO:0007669"/>
    <property type="project" value="TreeGrafter"/>
</dbReference>